<keyword evidence="1" id="KW-0862">Zinc</keyword>
<dbReference type="Pfam" id="PF13639">
    <property type="entry name" value="zf-RING_2"/>
    <property type="match status" value="1"/>
</dbReference>
<dbReference type="GO" id="GO:0008270">
    <property type="term" value="F:zinc ion binding"/>
    <property type="evidence" value="ECO:0007669"/>
    <property type="project" value="UniProtKB-KW"/>
</dbReference>
<evidence type="ECO:0000256" key="1">
    <source>
        <dbReference type="PROSITE-ProRule" id="PRU00175"/>
    </source>
</evidence>
<evidence type="ECO:0000313" key="4">
    <source>
        <dbReference type="Proteomes" id="UP001497457"/>
    </source>
</evidence>
<dbReference type="PROSITE" id="PS50089">
    <property type="entry name" value="ZF_RING_2"/>
    <property type="match status" value="1"/>
</dbReference>
<dbReference type="PANTHER" id="PTHR47662">
    <property type="entry name" value="RING-TYPE DOMAIN-CONTAINING PROTEIN"/>
    <property type="match status" value="1"/>
</dbReference>
<dbReference type="SUPFAM" id="SSF57850">
    <property type="entry name" value="RING/U-box"/>
    <property type="match status" value="1"/>
</dbReference>
<dbReference type="Proteomes" id="UP001497457">
    <property type="component" value="Chromosome 6rd"/>
</dbReference>
<dbReference type="PANTHER" id="PTHR47662:SF1">
    <property type="entry name" value="RING-TYPE DOMAIN-CONTAINING PROTEIN"/>
    <property type="match status" value="1"/>
</dbReference>
<reference evidence="3" key="1">
    <citation type="submission" date="2024-10" db="EMBL/GenBank/DDBJ databases">
        <authorList>
            <person name="Ryan C."/>
        </authorList>
    </citation>
    <scope>NUCLEOTIDE SEQUENCE [LARGE SCALE GENOMIC DNA]</scope>
</reference>
<gene>
    <name evidence="3" type="ORF">URODEC1_LOCUS103168</name>
</gene>
<dbReference type="InterPro" id="IPR013083">
    <property type="entry name" value="Znf_RING/FYVE/PHD"/>
</dbReference>
<organism evidence="3 4">
    <name type="scientific">Urochloa decumbens</name>
    <dbReference type="NCBI Taxonomy" id="240449"/>
    <lineage>
        <taxon>Eukaryota</taxon>
        <taxon>Viridiplantae</taxon>
        <taxon>Streptophyta</taxon>
        <taxon>Embryophyta</taxon>
        <taxon>Tracheophyta</taxon>
        <taxon>Spermatophyta</taxon>
        <taxon>Magnoliopsida</taxon>
        <taxon>Liliopsida</taxon>
        <taxon>Poales</taxon>
        <taxon>Poaceae</taxon>
        <taxon>PACMAD clade</taxon>
        <taxon>Panicoideae</taxon>
        <taxon>Panicodae</taxon>
        <taxon>Paniceae</taxon>
        <taxon>Melinidinae</taxon>
        <taxon>Urochloa</taxon>
    </lineage>
</organism>
<dbReference type="Gene3D" id="3.30.40.10">
    <property type="entry name" value="Zinc/RING finger domain, C3HC4 (zinc finger)"/>
    <property type="match status" value="1"/>
</dbReference>
<evidence type="ECO:0000259" key="2">
    <source>
        <dbReference type="PROSITE" id="PS50089"/>
    </source>
</evidence>
<name>A0ABC9F8T2_9POAL</name>
<dbReference type="AlphaFoldDB" id="A0ABC9F8T2"/>
<dbReference type="InterPro" id="IPR001841">
    <property type="entry name" value="Znf_RING"/>
</dbReference>
<sequence length="150" mass="17123">MMLISVRSTAALFLLPLVSVVGLVVVLAARKLSALARVLYYCLPSPSPSPVALYYRPPRRKEEDEQEECVLCLSAIDEGSEVRELRCRHLFHRPCLDRWLLLAATCPLCRRRLTAAPAPWEEELDDQDSDSDMMLFMACVHSRSTWFWPS</sequence>
<keyword evidence="4" id="KW-1185">Reference proteome</keyword>
<protein>
    <recommendedName>
        <fullName evidence="2">RING-type domain-containing protein</fullName>
    </recommendedName>
</protein>
<feature type="domain" description="RING-type" evidence="2">
    <location>
        <begin position="69"/>
        <end position="110"/>
    </location>
</feature>
<proteinExistence type="predicted"/>
<evidence type="ECO:0000313" key="3">
    <source>
        <dbReference type="EMBL" id="CAL5071063.1"/>
    </source>
</evidence>
<keyword evidence="1" id="KW-0863">Zinc-finger</keyword>
<keyword evidence="1" id="KW-0479">Metal-binding</keyword>
<accession>A0ABC9F8T2</accession>
<dbReference type="EMBL" id="OZ075116">
    <property type="protein sequence ID" value="CAL5071063.1"/>
    <property type="molecule type" value="Genomic_DNA"/>
</dbReference>
<dbReference type="SMART" id="SM00184">
    <property type="entry name" value="RING"/>
    <property type="match status" value="1"/>
</dbReference>